<dbReference type="AlphaFoldDB" id="A0A1G8Y340"/>
<name>A0A1G8Y340_ACTMZ</name>
<dbReference type="Proteomes" id="UP000199213">
    <property type="component" value="Unassembled WGS sequence"/>
</dbReference>
<dbReference type="NCBIfam" id="TIGR03084">
    <property type="entry name" value="TIGR03084 family metal-binding protein"/>
    <property type="match status" value="1"/>
</dbReference>
<dbReference type="GO" id="GO:0046872">
    <property type="term" value="F:metal ion binding"/>
    <property type="evidence" value="ECO:0007669"/>
    <property type="project" value="InterPro"/>
</dbReference>
<feature type="domain" description="Mycothiol-dependent maleylpyruvate isomerase metal-binding" evidence="2">
    <location>
        <begin position="11"/>
        <end position="147"/>
    </location>
</feature>
<dbReference type="InterPro" id="IPR017518">
    <property type="entry name" value="CHP03084"/>
</dbReference>
<sequence>MSDLNDALEALHEESERVDLLVADLERSEWDRPTPAPRWTIAHQIAHLAFIFNLAGVSASDEKTFNTIAESAGNDMNAAINAALHQYLGETPGDTLQLWRRERDFALHALSETVPERPLPWLVRPIPPEVLARAGIMELFGHGQDIADALGTKREATDRLRYLVEFAVLTWEFGYQSRGLTPPDVEFRFEITGVSGDLWTFGPERAAQRISGPAEDFCLLVTRRRHPADLALSAEGAEARHWLEIAQAYRGPAGQGRSPGQFATSH</sequence>
<evidence type="ECO:0000313" key="4">
    <source>
        <dbReference type="Proteomes" id="UP000199213"/>
    </source>
</evidence>
<dbReference type="Pfam" id="PF11716">
    <property type="entry name" value="MDMPI_N"/>
    <property type="match status" value="1"/>
</dbReference>
<dbReference type="OrthoDB" id="113180at2"/>
<keyword evidence="4" id="KW-1185">Reference proteome</keyword>
<evidence type="ECO:0000259" key="2">
    <source>
        <dbReference type="Pfam" id="PF11716"/>
    </source>
</evidence>
<organism evidence="3 4">
    <name type="scientific">Actinopolyspora mzabensis</name>
    <dbReference type="NCBI Taxonomy" id="995066"/>
    <lineage>
        <taxon>Bacteria</taxon>
        <taxon>Bacillati</taxon>
        <taxon>Actinomycetota</taxon>
        <taxon>Actinomycetes</taxon>
        <taxon>Actinopolysporales</taxon>
        <taxon>Actinopolysporaceae</taxon>
        <taxon>Actinopolyspora</taxon>
    </lineage>
</organism>
<dbReference type="InterPro" id="IPR034660">
    <property type="entry name" value="DinB/YfiT-like"/>
</dbReference>
<dbReference type="RefSeq" id="WP_092627029.1">
    <property type="nucleotide sequence ID" value="NZ_FNFM01000003.1"/>
</dbReference>
<gene>
    <name evidence="3" type="ORF">SAMN04487820_103226</name>
</gene>
<evidence type="ECO:0000259" key="1">
    <source>
        <dbReference type="Pfam" id="PF08608"/>
    </source>
</evidence>
<dbReference type="InterPro" id="IPR024344">
    <property type="entry name" value="MDMPI_metal-binding"/>
</dbReference>
<dbReference type="InterPro" id="IPR013917">
    <property type="entry name" value="tRNA_wybutosine-synth"/>
</dbReference>
<proteinExistence type="predicted"/>
<dbReference type="SUPFAM" id="SSF109854">
    <property type="entry name" value="DinB/YfiT-like putative metalloenzymes"/>
    <property type="match status" value="1"/>
</dbReference>
<accession>A0A1G8Y340</accession>
<feature type="domain" description="tRNA wybutosine-synthesis" evidence="1">
    <location>
        <begin position="186"/>
        <end position="234"/>
    </location>
</feature>
<dbReference type="Pfam" id="PF08608">
    <property type="entry name" value="Wyosine_form"/>
    <property type="match status" value="1"/>
</dbReference>
<dbReference type="EMBL" id="FNFM01000003">
    <property type="protein sequence ID" value="SDJ97242.1"/>
    <property type="molecule type" value="Genomic_DNA"/>
</dbReference>
<protein>
    <submittedName>
        <fullName evidence="3">TIGR03084 family protein</fullName>
    </submittedName>
</protein>
<dbReference type="Gene3D" id="1.20.120.450">
    <property type="entry name" value="dinb family like domain"/>
    <property type="match status" value="1"/>
</dbReference>
<reference evidence="4" key="1">
    <citation type="submission" date="2016-10" db="EMBL/GenBank/DDBJ databases">
        <authorList>
            <person name="Varghese N."/>
            <person name="Submissions S."/>
        </authorList>
    </citation>
    <scope>NUCLEOTIDE SEQUENCE [LARGE SCALE GENOMIC DNA]</scope>
    <source>
        <strain evidence="4">DSM 45460</strain>
    </source>
</reference>
<evidence type="ECO:0000313" key="3">
    <source>
        <dbReference type="EMBL" id="SDJ97242.1"/>
    </source>
</evidence>
<dbReference type="NCBIfam" id="TIGR03083">
    <property type="entry name" value="maleylpyruvate isomerase family mycothiol-dependent enzyme"/>
    <property type="match status" value="1"/>
</dbReference>
<dbReference type="InterPro" id="IPR017517">
    <property type="entry name" value="Maleyloyr_isom"/>
</dbReference>